<reference evidence="4 5" key="1">
    <citation type="submission" date="2020-04" db="EMBL/GenBank/DDBJ databases">
        <title>Flammeovirga sp. SR4, a novel species isolated from seawater.</title>
        <authorList>
            <person name="Wang X."/>
        </authorList>
    </citation>
    <scope>NUCLEOTIDE SEQUENCE [LARGE SCALE GENOMIC DNA]</scope>
    <source>
        <strain evidence="4 5">SR4</strain>
    </source>
</reference>
<dbReference type="PROSITE" id="PS01031">
    <property type="entry name" value="SHSP"/>
    <property type="match status" value="1"/>
</dbReference>
<dbReference type="InterPro" id="IPR031107">
    <property type="entry name" value="Small_HSP"/>
</dbReference>
<accession>A0A7X8SMP2</accession>
<dbReference type="RefSeq" id="WP_168883763.1">
    <property type="nucleotide sequence ID" value="NZ_JABAIL010000005.1"/>
</dbReference>
<comment type="similarity">
    <text evidence="1 2">Belongs to the small heat shock protein (HSP20) family.</text>
</comment>
<dbReference type="Pfam" id="PF00011">
    <property type="entry name" value="HSP20"/>
    <property type="match status" value="1"/>
</dbReference>
<dbReference type="EMBL" id="JABAIL010000005">
    <property type="protein sequence ID" value="NLR93054.1"/>
    <property type="molecule type" value="Genomic_DNA"/>
</dbReference>
<evidence type="ECO:0000313" key="5">
    <source>
        <dbReference type="Proteomes" id="UP000585050"/>
    </source>
</evidence>
<dbReference type="CDD" id="cd06464">
    <property type="entry name" value="ACD_sHsps-like"/>
    <property type="match status" value="1"/>
</dbReference>
<dbReference type="AlphaFoldDB" id="A0A7X8SMP2"/>
<organism evidence="4 5">
    <name type="scientific">Flammeovirga agarivorans</name>
    <dbReference type="NCBI Taxonomy" id="2726742"/>
    <lineage>
        <taxon>Bacteria</taxon>
        <taxon>Pseudomonadati</taxon>
        <taxon>Bacteroidota</taxon>
        <taxon>Cytophagia</taxon>
        <taxon>Cytophagales</taxon>
        <taxon>Flammeovirgaceae</taxon>
        <taxon>Flammeovirga</taxon>
    </lineage>
</organism>
<evidence type="ECO:0000313" key="4">
    <source>
        <dbReference type="EMBL" id="NLR93054.1"/>
    </source>
</evidence>
<proteinExistence type="inferred from homology"/>
<dbReference type="PANTHER" id="PTHR11527">
    <property type="entry name" value="HEAT-SHOCK PROTEIN 20 FAMILY MEMBER"/>
    <property type="match status" value="1"/>
</dbReference>
<dbReference type="Gene3D" id="2.60.40.790">
    <property type="match status" value="1"/>
</dbReference>
<feature type="domain" description="SHSP" evidence="3">
    <location>
        <begin position="27"/>
        <end position="136"/>
    </location>
</feature>
<evidence type="ECO:0000256" key="2">
    <source>
        <dbReference type="RuleBase" id="RU003616"/>
    </source>
</evidence>
<sequence>MKYSMSDYPSTFISSFMNDVINVLDTVNPTDAHVPMNVKEGAEGYTVEVVIPGIKKEEVSISVEENKLVISHQYLEEDAEGVKFLKREFKGKSFERTFTLPNNIDTENINASYNDGILTVTLPKNINVEKKKIDIN</sequence>
<keyword evidence="5" id="KW-1185">Reference proteome</keyword>
<comment type="caution">
    <text evidence="4">The sequence shown here is derived from an EMBL/GenBank/DDBJ whole genome shotgun (WGS) entry which is preliminary data.</text>
</comment>
<evidence type="ECO:0000256" key="1">
    <source>
        <dbReference type="PROSITE-ProRule" id="PRU00285"/>
    </source>
</evidence>
<name>A0A7X8SMP2_9BACT</name>
<dbReference type="InterPro" id="IPR002068">
    <property type="entry name" value="A-crystallin/Hsp20_dom"/>
</dbReference>
<dbReference type="Proteomes" id="UP000585050">
    <property type="component" value="Unassembled WGS sequence"/>
</dbReference>
<dbReference type="SUPFAM" id="SSF49764">
    <property type="entry name" value="HSP20-like chaperones"/>
    <property type="match status" value="1"/>
</dbReference>
<dbReference type="InterPro" id="IPR008978">
    <property type="entry name" value="HSP20-like_chaperone"/>
</dbReference>
<protein>
    <submittedName>
        <fullName evidence="4">Hsp20/alpha crystallin family protein</fullName>
    </submittedName>
</protein>
<gene>
    <name evidence="4" type="ORF">HGP29_17710</name>
</gene>
<evidence type="ECO:0000259" key="3">
    <source>
        <dbReference type="PROSITE" id="PS01031"/>
    </source>
</evidence>